<keyword evidence="7 9" id="KW-0472">Membrane</keyword>
<feature type="transmembrane region" description="Helical" evidence="9">
    <location>
        <begin position="138"/>
        <end position="161"/>
    </location>
</feature>
<dbReference type="InterPro" id="IPR000060">
    <property type="entry name" value="BCCT_transptr"/>
</dbReference>
<keyword evidence="11" id="KW-1185">Reference proteome</keyword>
<keyword evidence="3" id="KW-0813">Transport</keyword>
<evidence type="ECO:0000256" key="7">
    <source>
        <dbReference type="ARBA" id="ARBA00023136"/>
    </source>
</evidence>
<comment type="subcellular location">
    <subcellularLocation>
        <location evidence="1">Cell membrane</location>
        <topology evidence="1">Multi-pass membrane protein</topology>
    </subcellularLocation>
</comment>
<feature type="transmembrane region" description="Helical" evidence="9">
    <location>
        <begin position="12"/>
        <end position="30"/>
    </location>
</feature>
<comment type="caution">
    <text evidence="10">The sequence shown here is derived from an EMBL/GenBank/DDBJ whole genome shotgun (WGS) entry which is preliminary data.</text>
</comment>
<evidence type="ECO:0000256" key="9">
    <source>
        <dbReference type="SAM" id="Phobius"/>
    </source>
</evidence>
<dbReference type="PANTHER" id="PTHR30047:SF7">
    <property type="entry name" value="HIGH-AFFINITY CHOLINE TRANSPORT PROTEIN"/>
    <property type="match status" value="1"/>
</dbReference>
<keyword evidence="8" id="KW-0175">Coiled coil</keyword>
<name>A0ABV6KKQ1_9BACI</name>
<dbReference type="PANTHER" id="PTHR30047">
    <property type="entry name" value="HIGH-AFFINITY CHOLINE TRANSPORT PROTEIN-RELATED"/>
    <property type="match status" value="1"/>
</dbReference>
<gene>
    <name evidence="10" type="ORF">ACFFHM_24355</name>
</gene>
<feature type="transmembrane region" description="Helical" evidence="9">
    <location>
        <begin position="404"/>
        <end position="429"/>
    </location>
</feature>
<accession>A0ABV6KKQ1</accession>
<dbReference type="EMBL" id="JBHLUX010000094">
    <property type="protein sequence ID" value="MFC0473552.1"/>
    <property type="molecule type" value="Genomic_DNA"/>
</dbReference>
<evidence type="ECO:0000256" key="4">
    <source>
        <dbReference type="ARBA" id="ARBA00022475"/>
    </source>
</evidence>
<evidence type="ECO:0000256" key="1">
    <source>
        <dbReference type="ARBA" id="ARBA00004651"/>
    </source>
</evidence>
<feature type="transmembrane region" description="Helical" evidence="9">
    <location>
        <begin position="441"/>
        <end position="460"/>
    </location>
</feature>
<feature type="transmembrane region" description="Helical" evidence="9">
    <location>
        <begin position="472"/>
        <end position="496"/>
    </location>
</feature>
<sequence>MNQTNVNQKTGSVLIISAIIVGLFVLWGALSPGTLDAAAGQGLGWMLENFGWFYMLSTAFFVLFVIVLAISPLGSIRLGKPDERPDYSWYSWIGMLFAAGIGVGFVFWGVAEPVLYYFDTPMGFTPETPDAAVAGLRYAVFHWALHPWAIFSIVGLTLAYVQFRKDRPALISSAFYPIIGERVNGWAGKSIDILAVIATCTGVATTFGLSALQITGGLSYISPIPNSVVTQTTIIAIVTFLFMFSAAKGVDKGIKVLSNINLAVAAVLLIFVIVVGPTLFIAESFVTTLGGYITNVASMSLTMTPFTESAWLGTNTIFFWAWHIAWAPFMGIFIARISRGRTIREFMAGVLVVPSILAVIWFTTFGGTALNLEIAGAAPIGDLVMNNVELALFATLGELPLSGITSFIAVILILIFFITSADSASYVLGAMTSNGSLNPSLFVKMLWGILIAGTASVLLISGDGGLGALQTASIIAALPFAIIMTIMIISILIMLGKDYKLEGKKRRKKNRKEIKAEIREEMYDDIKEEVLEEMKEEMKEEMIEEIKEEMKEEIKEDLIEELDIDQDNKK</sequence>
<dbReference type="RefSeq" id="WP_335963837.1">
    <property type="nucleotide sequence ID" value="NZ_JAXBLX010000065.1"/>
</dbReference>
<feature type="transmembrane region" description="Helical" evidence="9">
    <location>
        <begin position="193"/>
        <end position="216"/>
    </location>
</feature>
<keyword evidence="4" id="KW-1003">Cell membrane</keyword>
<feature type="transmembrane region" description="Helical" evidence="9">
    <location>
        <begin position="228"/>
        <end position="247"/>
    </location>
</feature>
<dbReference type="Proteomes" id="UP001589838">
    <property type="component" value="Unassembled WGS sequence"/>
</dbReference>
<reference evidence="10 11" key="1">
    <citation type="submission" date="2024-09" db="EMBL/GenBank/DDBJ databases">
        <authorList>
            <person name="Sun Q."/>
            <person name="Mori K."/>
        </authorList>
    </citation>
    <scope>NUCLEOTIDE SEQUENCE [LARGE SCALE GENOMIC DNA]</scope>
    <source>
        <strain evidence="10 11">NCAIM B.02610</strain>
    </source>
</reference>
<feature type="transmembrane region" description="Helical" evidence="9">
    <location>
        <begin position="317"/>
        <end position="334"/>
    </location>
</feature>
<feature type="transmembrane region" description="Helical" evidence="9">
    <location>
        <begin position="259"/>
        <end position="282"/>
    </location>
</feature>
<evidence type="ECO:0000256" key="3">
    <source>
        <dbReference type="ARBA" id="ARBA00022448"/>
    </source>
</evidence>
<evidence type="ECO:0000313" key="10">
    <source>
        <dbReference type="EMBL" id="MFC0473552.1"/>
    </source>
</evidence>
<feature type="coiled-coil region" evidence="8">
    <location>
        <begin position="528"/>
        <end position="556"/>
    </location>
</feature>
<proteinExistence type="inferred from homology"/>
<evidence type="ECO:0000256" key="8">
    <source>
        <dbReference type="SAM" id="Coils"/>
    </source>
</evidence>
<keyword evidence="6 9" id="KW-1133">Transmembrane helix</keyword>
<dbReference type="Pfam" id="PF02028">
    <property type="entry name" value="BCCT"/>
    <property type="match status" value="1"/>
</dbReference>
<feature type="transmembrane region" description="Helical" evidence="9">
    <location>
        <begin position="92"/>
        <end position="118"/>
    </location>
</feature>
<keyword evidence="5 9" id="KW-0812">Transmembrane</keyword>
<protein>
    <submittedName>
        <fullName evidence="10">BCCT family transporter</fullName>
    </submittedName>
</protein>
<evidence type="ECO:0000313" key="11">
    <source>
        <dbReference type="Proteomes" id="UP001589838"/>
    </source>
</evidence>
<comment type="similarity">
    <text evidence="2">Belongs to the BCCT transporter (TC 2.A.15) family.</text>
</comment>
<feature type="transmembrane region" description="Helical" evidence="9">
    <location>
        <begin position="50"/>
        <end position="71"/>
    </location>
</feature>
<evidence type="ECO:0000256" key="6">
    <source>
        <dbReference type="ARBA" id="ARBA00022989"/>
    </source>
</evidence>
<evidence type="ECO:0000256" key="2">
    <source>
        <dbReference type="ARBA" id="ARBA00005658"/>
    </source>
</evidence>
<organism evidence="10 11">
    <name type="scientific">Halalkalibacter kiskunsagensis</name>
    <dbReference type="NCBI Taxonomy" id="1548599"/>
    <lineage>
        <taxon>Bacteria</taxon>
        <taxon>Bacillati</taxon>
        <taxon>Bacillota</taxon>
        <taxon>Bacilli</taxon>
        <taxon>Bacillales</taxon>
        <taxon>Bacillaceae</taxon>
        <taxon>Halalkalibacter</taxon>
    </lineage>
</organism>
<feature type="transmembrane region" description="Helical" evidence="9">
    <location>
        <begin position="346"/>
        <end position="364"/>
    </location>
</feature>
<dbReference type="NCBIfam" id="TIGR00842">
    <property type="entry name" value="bcct"/>
    <property type="match status" value="1"/>
</dbReference>
<evidence type="ECO:0000256" key="5">
    <source>
        <dbReference type="ARBA" id="ARBA00022692"/>
    </source>
</evidence>